<accession>A0A5J5AZ86</accession>
<reference evidence="1 2" key="1">
    <citation type="submission" date="2019-09" db="EMBL/GenBank/DDBJ databases">
        <title>A chromosome-level genome assembly of the Chinese tupelo Nyssa sinensis.</title>
        <authorList>
            <person name="Yang X."/>
            <person name="Kang M."/>
            <person name="Yang Y."/>
            <person name="Xiong H."/>
            <person name="Wang M."/>
            <person name="Zhang Z."/>
            <person name="Wang Z."/>
            <person name="Wu H."/>
            <person name="Ma T."/>
            <person name="Liu J."/>
            <person name="Xi Z."/>
        </authorList>
    </citation>
    <scope>NUCLEOTIDE SEQUENCE [LARGE SCALE GENOMIC DNA]</scope>
    <source>
        <strain evidence="1">J267</strain>
        <tissue evidence="1">Leaf</tissue>
    </source>
</reference>
<dbReference type="Proteomes" id="UP000325577">
    <property type="component" value="Linkage Group LG17"/>
</dbReference>
<name>A0A5J5AZ86_9ASTE</name>
<evidence type="ECO:0000313" key="1">
    <source>
        <dbReference type="EMBL" id="KAA8535689.1"/>
    </source>
</evidence>
<dbReference type="EMBL" id="CM018040">
    <property type="protein sequence ID" value="KAA8535689.1"/>
    <property type="molecule type" value="Genomic_DNA"/>
</dbReference>
<evidence type="ECO:0000313" key="2">
    <source>
        <dbReference type="Proteomes" id="UP000325577"/>
    </source>
</evidence>
<proteinExistence type="predicted"/>
<keyword evidence="2" id="KW-1185">Reference proteome</keyword>
<sequence length="122" mass="13257">MCDPTVFEGDRWALCGAEKVPGLGNTHLESGWIRFGCREIYRGSDSGSSGATVGERCWLDWLGLNWMKMIAFGSVELQFCDSSSVSAVLVVNRGECLAVQRLEAICNSEVIVSVTSEEEGMA</sequence>
<gene>
    <name evidence="1" type="ORF">F0562_030692</name>
</gene>
<protein>
    <submittedName>
        <fullName evidence="1">Uncharacterized protein</fullName>
    </submittedName>
</protein>
<organism evidence="1 2">
    <name type="scientific">Nyssa sinensis</name>
    <dbReference type="NCBI Taxonomy" id="561372"/>
    <lineage>
        <taxon>Eukaryota</taxon>
        <taxon>Viridiplantae</taxon>
        <taxon>Streptophyta</taxon>
        <taxon>Embryophyta</taxon>
        <taxon>Tracheophyta</taxon>
        <taxon>Spermatophyta</taxon>
        <taxon>Magnoliopsida</taxon>
        <taxon>eudicotyledons</taxon>
        <taxon>Gunneridae</taxon>
        <taxon>Pentapetalae</taxon>
        <taxon>asterids</taxon>
        <taxon>Cornales</taxon>
        <taxon>Nyssaceae</taxon>
        <taxon>Nyssa</taxon>
    </lineage>
</organism>
<dbReference type="AlphaFoldDB" id="A0A5J5AZ86"/>